<dbReference type="PATRIC" id="fig|1202724.3.peg.4190"/>
<organism evidence="1 2">
    <name type="scientific">Flavobacterium akiainvivens</name>
    <dbReference type="NCBI Taxonomy" id="1202724"/>
    <lineage>
        <taxon>Bacteria</taxon>
        <taxon>Pseudomonadati</taxon>
        <taxon>Bacteroidota</taxon>
        <taxon>Flavobacteriia</taxon>
        <taxon>Flavobacteriales</taxon>
        <taxon>Flavobacteriaceae</taxon>
        <taxon>Flavobacterium</taxon>
    </lineage>
</organism>
<evidence type="ECO:0000313" key="1">
    <source>
        <dbReference type="EMBL" id="KOS08112.1"/>
    </source>
</evidence>
<name>A0A0M9VJU1_9FLAO</name>
<evidence type="ECO:0000313" key="2">
    <source>
        <dbReference type="Proteomes" id="UP000037755"/>
    </source>
</evidence>
<accession>A0A0M9VJU1</accession>
<dbReference type="EMBL" id="LIYD01000005">
    <property type="protein sequence ID" value="KOS08112.1"/>
    <property type="molecule type" value="Genomic_DNA"/>
</dbReference>
<dbReference type="STRING" id="1202724.AM493_20225"/>
<reference evidence="1 2" key="1">
    <citation type="submission" date="2015-08" db="EMBL/GenBank/DDBJ databases">
        <title>Whole genome sequence of Flavobacterium akiainvivens IK-1T, from decaying Wikstroemia oahuensis, an endemic Hawaiian shrub.</title>
        <authorList>
            <person name="Wan X."/>
            <person name="Hou S."/>
            <person name="Saito J."/>
            <person name="Donachie S."/>
        </authorList>
    </citation>
    <scope>NUCLEOTIDE SEQUENCE [LARGE SCALE GENOMIC DNA]</scope>
    <source>
        <strain evidence="1 2">IK-1</strain>
    </source>
</reference>
<dbReference type="RefSeq" id="WP_054409967.1">
    <property type="nucleotide sequence ID" value="NZ_FOYA01000017.1"/>
</dbReference>
<gene>
    <name evidence="1" type="ORF">AM493_20225</name>
</gene>
<dbReference type="Proteomes" id="UP000037755">
    <property type="component" value="Unassembled WGS sequence"/>
</dbReference>
<dbReference type="AlphaFoldDB" id="A0A0M9VJU1"/>
<comment type="caution">
    <text evidence="1">The sequence shown here is derived from an EMBL/GenBank/DDBJ whole genome shotgun (WGS) entry which is preliminary data.</text>
</comment>
<proteinExistence type="predicted"/>
<sequence>MKRLLLKGNSKEDIKLIANFATRLGLTVQYLEDEITYTVQEPEMVTEWDNLSTAQRQGIYDALEDIKANGGKSHNDVMKQMRSRYE</sequence>
<protein>
    <submittedName>
        <fullName evidence="1">Uncharacterized protein</fullName>
    </submittedName>
</protein>
<dbReference type="OrthoDB" id="1445294at2"/>
<keyword evidence="2" id="KW-1185">Reference proteome</keyword>